<dbReference type="STRING" id="7897.ENSLACP00000005352"/>
<feature type="transmembrane region" description="Helical" evidence="12">
    <location>
        <begin position="828"/>
        <end position="851"/>
    </location>
</feature>
<dbReference type="Pfam" id="PF00041">
    <property type="entry name" value="fn3"/>
    <property type="match status" value="1"/>
</dbReference>
<dbReference type="FunCoup" id="H3A6T1">
    <property type="interactions" value="512"/>
</dbReference>
<evidence type="ECO:0000256" key="12">
    <source>
        <dbReference type="SAM" id="Phobius"/>
    </source>
</evidence>
<dbReference type="CDD" id="cd00063">
    <property type="entry name" value="FN3"/>
    <property type="match status" value="3"/>
</dbReference>
<comment type="similarity">
    <text evidence="2">Belongs to the type I cytokine receptor family. Type 2 subfamily.</text>
</comment>
<dbReference type="EMBL" id="AFYH01236505">
    <property type="status" value="NOT_ANNOTATED_CDS"/>
    <property type="molecule type" value="Genomic_DNA"/>
</dbReference>
<evidence type="ECO:0000256" key="5">
    <source>
        <dbReference type="ARBA" id="ARBA00022737"/>
    </source>
</evidence>
<dbReference type="GO" id="GO:0005886">
    <property type="term" value="C:plasma membrane"/>
    <property type="evidence" value="ECO:0007669"/>
    <property type="project" value="UniProtKB-ARBA"/>
</dbReference>
<evidence type="ECO:0000259" key="14">
    <source>
        <dbReference type="PROSITE" id="PS50853"/>
    </source>
</evidence>
<keyword evidence="4 13" id="KW-0732">Signal</keyword>
<dbReference type="Pfam" id="PF25552">
    <property type="entry name" value="LIFR_D4"/>
    <property type="match status" value="1"/>
</dbReference>
<dbReference type="EMBL" id="AFYH01236511">
    <property type="status" value="NOT_ANNOTATED_CDS"/>
    <property type="molecule type" value="Genomic_DNA"/>
</dbReference>
<feature type="signal peptide" evidence="13">
    <location>
        <begin position="1"/>
        <end position="25"/>
    </location>
</feature>
<proteinExistence type="inferred from homology"/>
<dbReference type="OrthoDB" id="6382334at2759"/>
<dbReference type="Gene3D" id="2.60.40.10">
    <property type="entry name" value="Immunoglobulins"/>
    <property type="match status" value="8"/>
</dbReference>
<dbReference type="Pfam" id="PF21177">
    <property type="entry name" value="LIF-R_Ig-like"/>
    <property type="match status" value="1"/>
</dbReference>
<dbReference type="GeneTree" id="ENSGT00940000155776"/>
<protein>
    <recommendedName>
        <fullName evidence="14">Fibronectin type-III domain-containing protein</fullName>
    </recommendedName>
</protein>
<dbReference type="FunFam" id="2.60.40.10:FF:001289">
    <property type="entry name" value="Oncostatin-M-specific receptor subunit beta"/>
    <property type="match status" value="1"/>
</dbReference>
<dbReference type="InterPro" id="IPR013783">
    <property type="entry name" value="Ig-like_fold"/>
</dbReference>
<dbReference type="SMART" id="SM00060">
    <property type="entry name" value="FN3"/>
    <property type="match status" value="5"/>
</dbReference>
<dbReference type="Ensembl" id="ENSLACT00000005399.2">
    <property type="protein sequence ID" value="ENSLACP00000005352.2"/>
    <property type="gene ID" value="ENSLACG00000004758.2"/>
</dbReference>
<dbReference type="InterPro" id="IPR048497">
    <property type="entry name" value="LIF-R-like_Ig-like"/>
</dbReference>
<dbReference type="FunFam" id="2.60.40.10:FF:000607">
    <property type="entry name" value="Leukemia inhibitory factor receptor"/>
    <property type="match status" value="1"/>
</dbReference>
<dbReference type="InterPro" id="IPR052672">
    <property type="entry name" value="Type1_Cytokine_Rcpt_Type2"/>
</dbReference>
<comment type="subcellular location">
    <subcellularLocation>
        <location evidence="1">Membrane</location>
        <topology evidence="1">Single-pass type I membrane protein</topology>
    </subcellularLocation>
</comment>
<name>H3A6T1_LATCH</name>
<dbReference type="EMBL" id="AFYH01236508">
    <property type="status" value="NOT_ANNOTATED_CDS"/>
    <property type="molecule type" value="Genomic_DNA"/>
</dbReference>
<dbReference type="Bgee" id="ENSLACG00000004758">
    <property type="expression patterns" value="Expressed in muscle tissue and 6 other cell types or tissues"/>
</dbReference>
<dbReference type="RefSeq" id="XP_014353751.1">
    <property type="nucleotide sequence ID" value="XM_014498265.2"/>
</dbReference>
<dbReference type="FunFam" id="2.60.40.10:FF:000578">
    <property type="entry name" value="Leukemia inhibitory factor receptor"/>
    <property type="match status" value="1"/>
</dbReference>
<evidence type="ECO:0000256" key="9">
    <source>
        <dbReference type="ARBA" id="ARBA00023170"/>
    </source>
</evidence>
<keyword evidence="9" id="KW-0675">Receptor</keyword>
<sequence>MQNGLCFYFLVVTVLFALDWTDCQGQNPPEAPKKLQCITHDLKTVVCSWDADLDNSLGTAYEFCRLKLNKDQCSEVGGNTSSTFDLVLFDIVTVNITAKNAHGSASKIFSVKNSDITFISPTPQILGVTPDFPSNTLIVEWNVSALELVTTFRFQIQILQTEKMKIIWTEDYSAVAAVPEQTFHWDWTSDIPLECTSHSVRIRSSVNVYFPGPTNWSEWSPLKTVKGKDVQPETKNSVYPTDKIVKAGSNVTFCCIADSKHKVKSLSLGAEVYSHIELSNHSSAITVYNIEVSEPSGSNVVCYLEPFAIAGTVVFVGYPPDVPQDLTCETRDLLTMSCTWNRGRPTSLYGDRKTVYTLEERFSGKTCVREPAGPDSSKYQCDIHLADSQATYNFTLTAKNSLGRTESLIAGNVTHTVYPVAPTDLFENDVSPTSFDIYWSLKANYTPVGLLCQIKLIRSDVQVEVFNTSKAGGPSETRYQFTVDSLQPDTLYSCRIRCAVSPYFWKWSEWSAEQKIKTSEAPPSEGPNIWRKITGPSENRSVTIYWEPLSQSEANGEIEFYDVSWAKQGETLLLQTIAISAVNNSAQIQIDRNKYIINVTARNFAGSSPPSVLGIVEYEVKNIEVKQATGTGDGVNLYWQPDDNVTCGYVVEWYILCESQNCKLQWEKFTSNMTNTVIKSDAFKQGVRYNFFVYGCEEDGHHLLEEIVGYTAQLAPRVGPSLSAQQPTSDSAQLTWDTIPVKDQRGFLKGYIIYYREDAAASTNDSRNGVLPDSKMLNITDPTVRSTKITDLQSGTRYKVVLHAYTTVGKSPEKITFFITENAPPVTLILAIVIPVAVAVLLAILMAIMCYRKGKWIKDVFYPDIPNLENCKALQFYQDICKENTVSKTMEMNPCTPSRVEVVENTDPAGKIDNSEFANDQLPEDGSDTDTEKTWVIPYYPQIIEEESSNQSNTVLSSSQSNSSQVIYSGIKNLGYQPQVGSEEMQEGNGSQNNCFVNDQGYKPQVHTSNGALNAEHCASLNNESVKSLGYQPQGSFASHKLESPGSPTSNGHDDSSENTVIGSPCSVNSTHFLLPSEDKEPSKSVDRVWSFSSFVSKN</sequence>
<reference evidence="16" key="1">
    <citation type="submission" date="2011-08" db="EMBL/GenBank/DDBJ databases">
        <title>The draft genome of Latimeria chalumnae.</title>
        <authorList>
            <person name="Di Palma F."/>
            <person name="Alfoldi J."/>
            <person name="Johnson J."/>
            <person name="Berlin A."/>
            <person name="Gnerre S."/>
            <person name="Jaffe D."/>
            <person name="MacCallum I."/>
            <person name="Young S."/>
            <person name="Walker B.J."/>
            <person name="Lander E."/>
            <person name="Lindblad-Toh K."/>
        </authorList>
    </citation>
    <scope>NUCLEOTIDE SEQUENCE [LARGE SCALE GENOMIC DNA]</scope>
    <source>
        <strain evidence="16">Wild caught</strain>
    </source>
</reference>
<dbReference type="EMBL" id="AFYH01236507">
    <property type="status" value="NOT_ANNOTATED_CDS"/>
    <property type="molecule type" value="Genomic_DNA"/>
</dbReference>
<reference evidence="15" key="3">
    <citation type="submission" date="2025-09" db="UniProtKB">
        <authorList>
            <consortium name="Ensembl"/>
        </authorList>
    </citation>
    <scope>IDENTIFICATION</scope>
</reference>
<dbReference type="Pfam" id="PF17971">
    <property type="entry name" value="LIFR_D2"/>
    <property type="match status" value="1"/>
</dbReference>
<dbReference type="KEGG" id="lcm:102359930"/>
<dbReference type="PROSITE" id="PS01353">
    <property type="entry name" value="HEMATOPO_REC_L_F2"/>
    <property type="match status" value="1"/>
</dbReference>
<dbReference type="CTD" id="541493"/>
<dbReference type="GO" id="GO:0004896">
    <property type="term" value="F:cytokine receptor activity"/>
    <property type="evidence" value="ECO:0007669"/>
    <property type="project" value="InterPro"/>
</dbReference>
<organism evidence="15 16">
    <name type="scientific">Latimeria chalumnae</name>
    <name type="common">Coelacanth</name>
    <dbReference type="NCBI Taxonomy" id="7897"/>
    <lineage>
        <taxon>Eukaryota</taxon>
        <taxon>Metazoa</taxon>
        <taxon>Chordata</taxon>
        <taxon>Craniata</taxon>
        <taxon>Vertebrata</taxon>
        <taxon>Euteleostomi</taxon>
        <taxon>Coelacanthiformes</taxon>
        <taxon>Coelacanthidae</taxon>
        <taxon>Latimeria</taxon>
    </lineage>
</organism>
<keyword evidence="8" id="KW-1015">Disulfide bond</keyword>
<evidence type="ECO:0000256" key="10">
    <source>
        <dbReference type="ARBA" id="ARBA00023180"/>
    </source>
</evidence>
<evidence type="ECO:0000256" key="7">
    <source>
        <dbReference type="ARBA" id="ARBA00023136"/>
    </source>
</evidence>
<keyword evidence="6 12" id="KW-1133">Transmembrane helix</keyword>
<dbReference type="Proteomes" id="UP000008672">
    <property type="component" value="Unassembled WGS sequence"/>
</dbReference>
<dbReference type="SUPFAM" id="SSF49265">
    <property type="entry name" value="Fibronectin type III"/>
    <property type="match status" value="4"/>
</dbReference>
<accession>H3A6T1</accession>
<evidence type="ECO:0000256" key="6">
    <source>
        <dbReference type="ARBA" id="ARBA00022989"/>
    </source>
</evidence>
<keyword evidence="7 12" id="KW-0472">Membrane</keyword>
<dbReference type="eggNOG" id="ENOG502QQF6">
    <property type="taxonomic scope" value="Eukaryota"/>
</dbReference>
<feature type="domain" description="Fibronectin type-III" evidence="14">
    <location>
        <begin position="421"/>
        <end position="521"/>
    </location>
</feature>
<dbReference type="EMBL" id="AFYH01236509">
    <property type="status" value="NOT_ANNOTATED_CDS"/>
    <property type="molecule type" value="Genomic_DNA"/>
</dbReference>
<gene>
    <name evidence="15" type="primary">LIFRA</name>
</gene>
<evidence type="ECO:0000256" key="1">
    <source>
        <dbReference type="ARBA" id="ARBA00004479"/>
    </source>
</evidence>
<keyword evidence="16" id="KW-1185">Reference proteome</keyword>
<dbReference type="Pfam" id="PF18207">
    <property type="entry name" value="LIFR_N"/>
    <property type="match status" value="1"/>
</dbReference>
<evidence type="ECO:0000256" key="2">
    <source>
        <dbReference type="ARBA" id="ARBA00008921"/>
    </source>
</evidence>
<dbReference type="InterPro" id="IPR040817">
    <property type="entry name" value="LIFR_D2"/>
</dbReference>
<keyword evidence="5" id="KW-0677">Repeat</keyword>
<dbReference type="GeneID" id="102359930"/>
<dbReference type="PANTHER" id="PTHR48423">
    <property type="entry name" value="INTERLEUKIN-27 RECEPTOR SUBUNIT ALPHA"/>
    <property type="match status" value="1"/>
</dbReference>
<feature type="chain" id="PRO_5003579629" description="Fibronectin type-III domain-containing protein" evidence="13">
    <location>
        <begin position="26"/>
        <end position="1099"/>
    </location>
</feature>
<dbReference type="InParanoid" id="H3A6T1"/>
<reference evidence="15" key="2">
    <citation type="submission" date="2025-08" db="UniProtKB">
        <authorList>
            <consortium name="Ensembl"/>
        </authorList>
    </citation>
    <scope>IDENTIFICATION</scope>
</reference>
<keyword evidence="10" id="KW-0325">Glycoprotein</keyword>
<dbReference type="InterPro" id="IPR040901">
    <property type="entry name" value="LIFR_N"/>
</dbReference>
<dbReference type="AlphaFoldDB" id="H3A6T1"/>
<dbReference type="FunFam" id="2.60.40.10:FF:000657">
    <property type="entry name" value="Leukemia inhibitory factor receptor"/>
    <property type="match status" value="1"/>
</dbReference>
<evidence type="ECO:0000256" key="4">
    <source>
        <dbReference type="ARBA" id="ARBA00022729"/>
    </source>
</evidence>
<evidence type="ECO:0000313" key="16">
    <source>
        <dbReference type="Proteomes" id="UP000008672"/>
    </source>
</evidence>
<dbReference type="OMA" id="FFLYGCK"/>
<feature type="domain" description="Fibronectin type-III" evidence="14">
    <location>
        <begin position="526"/>
        <end position="623"/>
    </location>
</feature>
<evidence type="ECO:0000256" key="8">
    <source>
        <dbReference type="ARBA" id="ARBA00023157"/>
    </source>
</evidence>
<dbReference type="PANTHER" id="PTHR48423:SF2">
    <property type="entry name" value="INTERLEUKIN-12 RECEPTOR SUBUNIT BETA-2"/>
    <property type="match status" value="1"/>
</dbReference>
<feature type="domain" description="Fibronectin type-III" evidence="14">
    <location>
        <begin position="716"/>
        <end position="826"/>
    </location>
</feature>
<dbReference type="EMBL" id="AFYH01236510">
    <property type="status" value="NOT_ANNOTATED_CDS"/>
    <property type="molecule type" value="Genomic_DNA"/>
</dbReference>
<dbReference type="InterPro" id="IPR003961">
    <property type="entry name" value="FN3_dom"/>
</dbReference>
<keyword evidence="3 12" id="KW-0812">Transmembrane</keyword>
<feature type="domain" description="Fibronectin type-III" evidence="14">
    <location>
        <begin position="322"/>
        <end position="420"/>
    </location>
</feature>
<feature type="region of interest" description="Disordered" evidence="11">
    <location>
        <begin position="909"/>
        <end position="931"/>
    </location>
</feature>
<evidence type="ECO:0000256" key="3">
    <source>
        <dbReference type="ARBA" id="ARBA00022692"/>
    </source>
</evidence>
<dbReference type="PROSITE" id="PS50853">
    <property type="entry name" value="FN3"/>
    <property type="match status" value="4"/>
</dbReference>
<evidence type="ECO:0000256" key="11">
    <source>
        <dbReference type="SAM" id="MobiDB-lite"/>
    </source>
</evidence>
<feature type="region of interest" description="Disordered" evidence="11">
    <location>
        <begin position="1029"/>
        <end position="1064"/>
    </location>
</feature>
<dbReference type="InterPro" id="IPR003529">
    <property type="entry name" value="Hematopoietin_rcpt_Gp130_CS"/>
</dbReference>
<evidence type="ECO:0000313" key="15">
    <source>
        <dbReference type="Ensembl" id="ENSLACP00000005352.2"/>
    </source>
</evidence>
<dbReference type="InterPro" id="IPR036116">
    <property type="entry name" value="FN3_sf"/>
</dbReference>
<evidence type="ECO:0000256" key="13">
    <source>
        <dbReference type="SAM" id="SignalP"/>
    </source>
</evidence>
<dbReference type="EMBL" id="AFYH01236506">
    <property type="status" value="NOT_ANNOTATED_CDS"/>
    <property type="molecule type" value="Genomic_DNA"/>
</dbReference>